<name>A0A0P0Z484_9HYPH</name>
<dbReference type="SFLD" id="SFLDG01129">
    <property type="entry name" value="C1.5:_HAD__Beta-PGM__Phosphata"/>
    <property type="match status" value="1"/>
</dbReference>
<keyword evidence="4" id="KW-0460">Magnesium</keyword>
<dbReference type="NCBIfam" id="TIGR01509">
    <property type="entry name" value="HAD-SF-IA-v3"/>
    <property type="match status" value="1"/>
</dbReference>
<dbReference type="SFLD" id="SFLDS00003">
    <property type="entry name" value="Haloacid_Dehalogenase"/>
    <property type="match status" value="1"/>
</dbReference>
<evidence type="ECO:0000313" key="5">
    <source>
        <dbReference type="EMBL" id="BAT28853.1"/>
    </source>
</evidence>
<dbReference type="SFLD" id="SFLDG01135">
    <property type="entry name" value="C1.5.6:_HAD__Beta-PGM__Phospha"/>
    <property type="match status" value="1"/>
</dbReference>
<dbReference type="SUPFAM" id="SSF56784">
    <property type="entry name" value="HAD-like"/>
    <property type="match status" value="1"/>
</dbReference>
<evidence type="ECO:0000256" key="2">
    <source>
        <dbReference type="ARBA" id="ARBA00006171"/>
    </source>
</evidence>
<dbReference type="GO" id="GO:0046872">
    <property type="term" value="F:metal ion binding"/>
    <property type="evidence" value="ECO:0007669"/>
    <property type="project" value="UniProtKB-KW"/>
</dbReference>
<comment type="similarity">
    <text evidence="2">Belongs to the HAD-like hydrolase superfamily. CbbY/CbbZ/Gph/YieH family.</text>
</comment>
<dbReference type="EMBL" id="LC066377">
    <property type="protein sequence ID" value="BAT28853.1"/>
    <property type="molecule type" value="Genomic_DNA"/>
</dbReference>
<dbReference type="InterPro" id="IPR036412">
    <property type="entry name" value="HAD-like_sf"/>
</dbReference>
<organism evidence="5">
    <name type="scientific">Aureimonas frigidaquae</name>
    <dbReference type="NCBI Taxonomy" id="424757"/>
    <lineage>
        <taxon>Bacteria</taxon>
        <taxon>Pseudomonadati</taxon>
        <taxon>Pseudomonadota</taxon>
        <taxon>Alphaproteobacteria</taxon>
        <taxon>Hyphomicrobiales</taxon>
        <taxon>Aurantimonadaceae</taxon>
        <taxon>Aureimonas</taxon>
    </lineage>
</organism>
<evidence type="ECO:0000256" key="1">
    <source>
        <dbReference type="ARBA" id="ARBA00001946"/>
    </source>
</evidence>
<sequence>MIIFDCDGVLVDSEILSNGIDAELMSLAGHPITAAELIRGYIGRPKADIWQAVAQLRGAPWPDGLLEQADALLLERIDTELQPVAGVAAALAELPGRKAVASSSALPKLRRSLAKCGLLRIFDPAVFSASQVARGKPAPDVFLFAAEQCNVAPSACIVVEDSVAGVQAALAAGMKVVGFTGGLHTYAEHGERLREAGALDVVSHMSALPARVRELAPEAG</sequence>
<proteinExistence type="inferred from homology"/>
<dbReference type="GO" id="GO:0003824">
    <property type="term" value="F:catalytic activity"/>
    <property type="evidence" value="ECO:0007669"/>
    <property type="project" value="UniProtKB-ARBA"/>
</dbReference>
<reference evidence="5" key="1">
    <citation type="journal article" date="2015" name="Proc. Natl. Acad. Sci. U.S.A.">
        <title>Bacterial clade with the ribosomal RNA operon on a small plasmid rather than the chromosome.</title>
        <authorList>
            <person name="Anda M."/>
            <person name="Ohtsubo Y."/>
            <person name="Okubo T."/>
            <person name="Sugawara M."/>
            <person name="Nagata Y."/>
            <person name="Tsuda M."/>
            <person name="Minamisawa K."/>
            <person name="Mitsui H."/>
        </authorList>
    </citation>
    <scope>NUCLEOTIDE SEQUENCE</scope>
    <source>
        <strain evidence="5">JCM 14755</strain>
    </source>
</reference>
<accession>A0A0P0Z484</accession>
<dbReference type="Gene3D" id="3.40.50.1000">
    <property type="entry name" value="HAD superfamily/HAD-like"/>
    <property type="match status" value="1"/>
</dbReference>
<dbReference type="AlphaFoldDB" id="A0A0P0Z484"/>
<dbReference type="InterPro" id="IPR023214">
    <property type="entry name" value="HAD_sf"/>
</dbReference>
<keyword evidence="3" id="KW-0479">Metal-binding</keyword>
<dbReference type="PANTHER" id="PTHR46193">
    <property type="entry name" value="6-PHOSPHOGLUCONATE PHOSPHATASE"/>
    <property type="match status" value="1"/>
</dbReference>
<evidence type="ECO:0000256" key="3">
    <source>
        <dbReference type="ARBA" id="ARBA00022723"/>
    </source>
</evidence>
<dbReference type="Gene3D" id="1.10.150.240">
    <property type="entry name" value="Putative phosphatase, domain 2"/>
    <property type="match status" value="1"/>
</dbReference>
<dbReference type="InterPro" id="IPR051600">
    <property type="entry name" value="Beta-PGM-like"/>
</dbReference>
<evidence type="ECO:0000256" key="4">
    <source>
        <dbReference type="ARBA" id="ARBA00022842"/>
    </source>
</evidence>
<comment type="cofactor">
    <cofactor evidence="1">
        <name>Mg(2+)</name>
        <dbReference type="ChEBI" id="CHEBI:18420"/>
    </cofactor>
</comment>
<dbReference type="InterPro" id="IPR006439">
    <property type="entry name" value="HAD-SF_hydro_IA"/>
</dbReference>
<evidence type="ECO:0008006" key="6">
    <source>
        <dbReference type="Google" id="ProtNLM"/>
    </source>
</evidence>
<dbReference type="RefSeq" id="WP_062229186.1">
    <property type="nucleotide sequence ID" value="NZ_BBWR01000018.1"/>
</dbReference>
<protein>
    <recommendedName>
        <fullName evidence="6">HAD family hydrolase</fullName>
    </recommendedName>
</protein>
<dbReference type="InterPro" id="IPR023198">
    <property type="entry name" value="PGP-like_dom2"/>
</dbReference>
<dbReference type="Pfam" id="PF00702">
    <property type="entry name" value="Hydrolase"/>
    <property type="match status" value="1"/>
</dbReference>
<dbReference type="PANTHER" id="PTHR46193:SF10">
    <property type="entry name" value="6-PHOSPHOGLUCONATE PHOSPHATASE"/>
    <property type="match status" value="1"/>
</dbReference>